<feature type="domain" description="NUP210 Ig-like" evidence="1">
    <location>
        <begin position="18"/>
        <end position="116"/>
    </location>
</feature>
<evidence type="ECO:0000259" key="2">
    <source>
        <dbReference type="Pfam" id="PF24991"/>
    </source>
</evidence>
<dbReference type="PANTHER" id="PTHR23019:SF0">
    <property type="entry name" value="NUCLEAR PORE MEMBRANE GLYCOPROTEIN 210"/>
    <property type="match status" value="1"/>
</dbReference>
<dbReference type="WBParaSite" id="PDA_v2.g19180.t1">
    <property type="protein sequence ID" value="PDA_v2.g19180.t1"/>
    <property type="gene ID" value="PDA_v2.g19180"/>
</dbReference>
<reference evidence="4" key="1">
    <citation type="submission" date="2022-11" db="UniProtKB">
        <authorList>
            <consortium name="WormBaseParasite"/>
        </authorList>
    </citation>
    <scope>IDENTIFICATION</scope>
</reference>
<dbReference type="Pfam" id="PF22969">
    <property type="entry name" value="Ig_NUP210_2nd"/>
    <property type="match status" value="1"/>
</dbReference>
<evidence type="ECO:0000259" key="1">
    <source>
        <dbReference type="Pfam" id="PF22969"/>
    </source>
</evidence>
<dbReference type="InterPro" id="IPR055097">
    <property type="entry name" value="Ig_NUP210_2nd"/>
</dbReference>
<sequence length="269" mass="30225">MISCGVTVDVTERIAITTTTKILFVDAAPAPMIVEAYNTEGDKFSTLGAIPFDWYFHYDDTPRAIRIIPFAQSKYDAPKEIQKLEKEKQKGYVVLIEGALTESASLLAKFSEPLFLKAEANSIDLMVVSNVLLVPSHDLYLPVYSIVHYCAQVIKQKSIEVSLNDPSLCDLDTYASKVVAKTLGRTEVTQIDSHMKGRHGVKPQSSHIYVVDLDVISFSIDHGNNWFLQNGIDYKINVRLSDSFGNQMHIPVYGLNLFLNILFIFRMLK</sequence>
<dbReference type="PANTHER" id="PTHR23019">
    <property type="entry name" value="NUCLEAR PORE MEMBRANE GLYCOPROTEIN GP210-RELATED"/>
    <property type="match status" value="1"/>
</dbReference>
<evidence type="ECO:0000313" key="3">
    <source>
        <dbReference type="Proteomes" id="UP000887578"/>
    </source>
</evidence>
<protein>
    <submittedName>
        <fullName evidence="4">Uncharacterized protein</fullName>
    </submittedName>
</protein>
<dbReference type="GO" id="GO:0005643">
    <property type="term" value="C:nuclear pore"/>
    <property type="evidence" value="ECO:0007669"/>
    <property type="project" value="TreeGrafter"/>
</dbReference>
<feature type="domain" description="NUP210 fourth Ig-like" evidence="2">
    <location>
        <begin position="223"/>
        <end position="251"/>
    </location>
</feature>
<evidence type="ECO:0000313" key="4">
    <source>
        <dbReference type="WBParaSite" id="PDA_v2.g19180.t1"/>
    </source>
</evidence>
<accession>A0A914PME6</accession>
<proteinExistence type="predicted"/>
<keyword evidence="3" id="KW-1185">Reference proteome</keyword>
<dbReference type="Proteomes" id="UP000887578">
    <property type="component" value="Unplaced"/>
</dbReference>
<name>A0A914PME6_9BILA</name>
<dbReference type="AlphaFoldDB" id="A0A914PME6"/>
<organism evidence="3 4">
    <name type="scientific">Panagrolaimus davidi</name>
    <dbReference type="NCBI Taxonomy" id="227884"/>
    <lineage>
        <taxon>Eukaryota</taxon>
        <taxon>Metazoa</taxon>
        <taxon>Ecdysozoa</taxon>
        <taxon>Nematoda</taxon>
        <taxon>Chromadorea</taxon>
        <taxon>Rhabditida</taxon>
        <taxon>Tylenchina</taxon>
        <taxon>Panagrolaimomorpha</taxon>
        <taxon>Panagrolaimoidea</taxon>
        <taxon>Panagrolaimidae</taxon>
        <taxon>Panagrolaimus</taxon>
    </lineage>
</organism>
<dbReference type="InterPro" id="IPR045197">
    <property type="entry name" value="NUP210-like"/>
</dbReference>
<dbReference type="InterPro" id="IPR056897">
    <property type="entry name" value="Ig_NUP210_4th"/>
</dbReference>
<dbReference type="Pfam" id="PF24991">
    <property type="entry name" value="Ig_NUP210_4th"/>
    <property type="match status" value="1"/>
</dbReference>